<dbReference type="PROSITE" id="PS51257">
    <property type="entry name" value="PROKAR_LIPOPROTEIN"/>
    <property type="match status" value="1"/>
</dbReference>
<comment type="caution">
    <text evidence="2">The sequence shown here is derived from an EMBL/GenBank/DDBJ whole genome shotgun (WGS) entry which is preliminary data.</text>
</comment>
<evidence type="ECO:0000313" key="2">
    <source>
        <dbReference type="EMBL" id="KYF68585.1"/>
    </source>
</evidence>
<reference evidence="2 3" key="1">
    <citation type="submission" date="2014-02" db="EMBL/GenBank/DDBJ databases">
        <title>The small core and large imbalanced accessory genome model reveals a collaborative survival strategy of Sorangium cellulosum strains in nature.</title>
        <authorList>
            <person name="Han K."/>
            <person name="Peng R."/>
            <person name="Blom J."/>
            <person name="Li Y.-Z."/>
        </authorList>
    </citation>
    <scope>NUCLEOTIDE SEQUENCE [LARGE SCALE GENOMIC DNA]</scope>
    <source>
        <strain evidence="2 3">So0008-312</strain>
    </source>
</reference>
<sequence>MMKISSTPLAASILTLMSGLTMGCGADCESTCKKAHESGCGTMWTRREELDPVHPPRTWDCASLCEDMEAKSQAADCTSELDDYMGCLNDQRSVCELDPCGSEAIRHTTCVLSYCLENREGPCSR</sequence>
<protein>
    <recommendedName>
        <fullName evidence="4">Secreted protein</fullName>
    </recommendedName>
</protein>
<keyword evidence="1" id="KW-0732">Signal</keyword>
<gene>
    <name evidence="2" type="ORF">BE15_32995</name>
</gene>
<proteinExistence type="predicted"/>
<evidence type="ECO:0000256" key="1">
    <source>
        <dbReference type="SAM" id="SignalP"/>
    </source>
</evidence>
<dbReference type="Proteomes" id="UP000075260">
    <property type="component" value="Unassembled WGS sequence"/>
</dbReference>
<dbReference type="RefSeq" id="WP_061608998.1">
    <property type="nucleotide sequence ID" value="NZ_JEMA01000558.1"/>
</dbReference>
<accession>A0A150QKQ8</accession>
<evidence type="ECO:0000313" key="3">
    <source>
        <dbReference type="Proteomes" id="UP000075260"/>
    </source>
</evidence>
<dbReference type="EMBL" id="JEMA01000558">
    <property type="protein sequence ID" value="KYF68585.1"/>
    <property type="molecule type" value="Genomic_DNA"/>
</dbReference>
<feature type="chain" id="PRO_5007567080" description="Secreted protein" evidence="1">
    <location>
        <begin position="27"/>
        <end position="125"/>
    </location>
</feature>
<evidence type="ECO:0008006" key="4">
    <source>
        <dbReference type="Google" id="ProtNLM"/>
    </source>
</evidence>
<organism evidence="2 3">
    <name type="scientific">Sorangium cellulosum</name>
    <name type="common">Polyangium cellulosum</name>
    <dbReference type="NCBI Taxonomy" id="56"/>
    <lineage>
        <taxon>Bacteria</taxon>
        <taxon>Pseudomonadati</taxon>
        <taxon>Myxococcota</taxon>
        <taxon>Polyangia</taxon>
        <taxon>Polyangiales</taxon>
        <taxon>Polyangiaceae</taxon>
        <taxon>Sorangium</taxon>
    </lineage>
</organism>
<dbReference type="OrthoDB" id="9847290at2"/>
<feature type="signal peptide" evidence="1">
    <location>
        <begin position="1"/>
        <end position="26"/>
    </location>
</feature>
<name>A0A150QKQ8_SORCE</name>
<dbReference type="AlphaFoldDB" id="A0A150QKQ8"/>